<name>A0A4C1X453_EUMVA</name>
<comment type="caution">
    <text evidence="1">The sequence shown here is derived from an EMBL/GenBank/DDBJ whole genome shotgun (WGS) entry which is preliminary data.</text>
</comment>
<evidence type="ECO:0000313" key="1">
    <source>
        <dbReference type="EMBL" id="GBP57025.1"/>
    </source>
</evidence>
<dbReference type="EMBL" id="BGZK01000707">
    <property type="protein sequence ID" value="GBP57025.1"/>
    <property type="molecule type" value="Genomic_DNA"/>
</dbReference>
<protein>
    <submittedName>
        <fullName evidence="1">Uncharacterized protein</fullName>
    </submittedName>
</protein>
<proteinExistence type="predicted"/>
<dbReference type="AlphaFoldDB" id="A0A4C1X453"/>
<keyword evidence="2" id="KW-1185">Reference proteome</keyword>
<organism evidence="1 2">
    <name type="scientific">Eumeta variegata</name>
    <name type="common">Bagworm moth</name>
    <name type="synonym">Eumeta japonica</name>
    <dbReference type="NCBI Taxonomy" id="151549"/>
    <lineage>
        <taxon>Eukaryota</taxon>
        <taxon>Metazoa</taxon>
        <taxon>Ecdysozoa</taxon>
        <taxon>Arthropoda</taxon>
        <taxon>Hexapoda</taxon>
        <taxon>Insecta</taxon>
        <taxon>Pterygota</taxon>
        <taxon>Neoptera</taxon>
        <taxon>Endopterygota</taxon>
        <taxon>Lepidoptera</taxon>
        <taxon>Glossata</taxon>
        <taxon>Ditrysia</taxon>
        <taxon>Tineoidea</taxon>
        <taxon>Psychidae</taxon>
        <taxon>Oiketicinae</taxon>
        <taxon>Eumeta</taxon>
    </lineage>
</organism>
<accession>A0A4C1X453</accession>
<dbReference type="Proteomes" id="UP000299102">
    <property type="component" value="Unassembled WGS sequence"/>
</dbReference>
<sequence>MKDQFLTRVKLNNPLCASGSTSSQAQGLRRLHRPDEDHCQYPLPTGPWAGSNSFTLECSGTPLMVDHSKLLPYVAERYSGRMPTIKTVLMVCPASGTMTKISGRNEVEQLFRALYEKPNPSM</sequence>
<evidence type="ECO:0000313" key="2">
    <source>
        <dbReference type="Proteomes" id="UP000299102"/>
    </source>
</evidence>
<gene>
    <name evidence="1" type="ORF">EVAR_45780_1</name>
</gene>
<reference evidence="1 2" key="1">
    <citation type="journal article" date="2019" name="Commun. Biol.">
        <title>The bagworm genome reveals a unique fibroin gene that provides high tensile strength.</title>
        <authorList>
            <person name="Kono N."/>
            <person name="Nakamura H."/>
            <person name="Ohtoshi R."/>
            <person name="Tomita M."/>
            <person name="Numata K."/>
            <person name="Arakawa K."/>
        </authorList>
    </citation>
    <scope>NUCLEOTIDE SEQUENCE [LARGE SCALE GENOMIC DNA]</scope>
</reference>